<dbReference type="EMBL" id="JBITPR010000045">
    <property type="protein sequence ID" value="MFI7873220.1"/>
    <property type="molecule type" value="Genomic_DNA"/>
</dbReference>
<evidence type="ECO:0000313" key="3">
    <source>
        <dbReference type="Proteomes" id="UP001614264"/>
    </source>
</evidence>
<dbReference type="RefSeq" id="WP_399593687.1">
    <property type="nucleotide sequence ID" value="NZ_JBITPR010000045.1"/>
</dbReference>
<reference evidence="2 3" key="1">
    <citation type="submission" date="2024-07" db="EMBL/GenBank/DDBJ databases">
        <title>Whole genome sequencing of Prodigiosin pigment-producing Streptomyces salinarius isolated from rhizosphere soil of Arachis hypogaea.</title>
        <authorList>
            <person name="Vidhya A."/>
            <person name="Ramya S."/>
        </authorList>
    </citation>
    <scope>NUCLEOTIDE SEQUENCE [LARGE SCALE GENOMIC DNA]</scope>
    <source>
        <strain evidence="2 3">VRMG2420</strain>
    </source>
</reference>
<accession>A0ABW8BGH1</accession>
<dbReference type="Proteomes" id="UP001614264">
    <property type="component" value="Unassembled WGS sequence"/>
</dbReference>
<proteinExistence type="predicted"/>
<sequence length="92" mass="9758">MEGGAARAGPPGRLASEINFFGNLVGSYTDLCELVLAAQGGVRLHTATYPLDRFRDALTDLDAGRVRRTRRPRAVTGTPGPGHALTESEPNP</sequence>
<evidence type="ECO:0000256" key="1">
    <source>
        <dbReference type="SAM" id="MobiDB-lite"/>
    </source>
</evidence>
<name>A0ABW8BGH1_9ACTN</name>
<evidence type="ECO:0000313" key="2">
    <source>
        <dbReference type="EMBL" id="MFI7873220.1"/>
    </source>
</evidence>
<organism evidence="2 3">
    <name type="scientific">Streptomyces salinarius</name>
    <dbReference type="NCBI Taxonomy" id="2762598"/>
    <lineage>
        <taxon>Bacteria</taxon>
        <taxon>Bacillati</taxon>
        <taxon>Actinomycetota</taxon>
        <taxon>Actinomycetes</taxon>
        <taxon>Kitasatosporales</taxon>
        <taxon>Streptomycetaceae</taxon>
        <taxon>Streptomyces</taxon>
    </lineage>
</organism>
<gene>
    <name evidence="2" type="ORF">AB4829_21760</name>
</gene>
<comment type="caution">
    <text evidence="2">The sequence shown here is derived from an EMBL/GenBank/DDBJ whole genome shotgun (WGS) entry which is preliminary data.</text>
</comment>
<protein>
    <submittedName>
        <fullName evidence="2">Uncharacterized protein</fullName>
    </submittedName>
</protein>
<keyword evidence="3" id="KW-1185">Reference proteome</keyword>
<feature type="region of interest" description="Disordered" evidence="1">
    <location>
        <begin position="67"/>
        <end position="92"/>
    </location>
</feature>